<dbReference type="Proteomes" id="UP000267408">
    <property type="component" value="Unassembled WGS sequence"/>
</dbReference>
<dbReference type="EMBL" id="RJVJ01000001">
    <property type="protein sequence ID" value="ROR42917.1"/>
    <property type="molecule type" value="Genomic_DNA"/>
</dbReference>
<dbReference type="RefSeq" id="WP_100836970.1">
    <property type="nucleotide sequence ID" value="NZ_RJVJ01000001.1"/>
</dbReference>
<organism evidence="1 2">
    <name type="scientific">Kitasatospora cineracea</name>
    <dbReference type="NCBI Taxonomy" id="88074"/>
    <lineage>
        <taxon>Bacteria</taxon>
        <taxon>Bacillati</taxon>
        <taxon>Actinomycetota</taxon>
        <taxon>Actinomycetes</taxon>
        <taxon>Kitasatosporales</taxon>
        <taxon>Streptomycetaceae</taxon>
        <taxon>Kitasatospora</taxon>
    </lineage>
</organism>
<accession>A0A8G1UJM9</accession>
<dbReference type="OrthoDB" id="4350931at2"/>
<proteinExistence type="predicted"/>
<dbReference type="AlphaFoldDB" id="A0A8G1UJM9"/>
<evidence type="ECO:0000313" key="1">
    <source>
        <dbReference type="EMBL" id="ROR42917.1"/>
    </source>
</evidence>
<evidence type="ECO:0000313" key="2">
    <source>
        <dbReference type="Proteomes" id="UP000267408"/>
    </source>
</evidence>
<gene>
    <name evidence="1" type="ORF">EDD39_1052</name>
</gene>
<reference evidence="1 2" key="1">
    <citation type="submission" date="2018-11" db="EMBL/GenBank/DDBJ databases">
        <title>Sequencing the genomes of 1000 actinobacteria strains.</title>
        <authorList>
            <person name="Klenk H.-P."/>
        </authorList>
    </citation>
    <scope>NUCLEOTIDE SEQUENCE [LARGE SCALE GENOMIC DNA]</scope>
    <source>
        <strain evidence="1 2">DSM 44780</strain>
    </source>
</reference>
<comment type="caution">
    <text evidence="1">The sequence shown here is derived from an EMBL/GenBank/DDBJ whole genome shotgun (WGS) entry which is preliminary data.</text>
</comment>
<sequence>MPFSHMEILKALQPLPGGVVAGQCQTRRDGQLIVTAELLGSARARQDEWEGVLVRVINPTVGELDVNAFLFSDYGTLPRGLGARVYASTTPGILQGKDLAAAIEEYVALFR</sequence>
<protein>
    <submittedName>
        <fullName evidence="1">Uncharacterized protein</fullName>
    </submittedName>
</protein>
<name>A0A8G1UJM9_9ACTN</name>